<dbReference type="InterPro" id="IPR021109">
    <property type="entry name" value="Peptidase_aspartic_dom_sf"/>
</dbReference>
<dbReference type="Pfam" id="PF14541">
    <property type="entry name" value="TAXi_C"/>
    <property type="match status" value="1"/>
</dbReference>
<dbReference type="FunFam" id="2.40.70.10:FF:000014">
    <property type="entry name" value="Aspartyl protease family protein 1"/>
    <property type="match status" value="1"/>
</dbReference>
<dbReference type="EMBL" id="OIVN01006348">
    <property type="protein sequence ID" value="SPD31193.1"/>
    <property type="molecule type" value="Genomic_DNA"/>
</dbReference>
<dbReference type="GO" id="GO:0004190">
    <property type="term" value="F:aspartic-type endopeptidase activity"/>
    <property type="evidence" value="ECO:0007669"/>
    <property type="project" value="InterPro"/>
</dbReference>
<dbReference type="InterPro" id="IPR033121">
    <property type="entry name" value="PEPTIDASE_A1"/>
</dbReference>
<protein>
    <recommendedName>
        <fullName evidence="2">Peptidase A1 domain-containing protein</fullName>
    </recommendedName>
</protein>
<dbReference type="PANTHER" id="PTHR13683:SF826">
    <property type="entry name" value="ASPARTYL PROTEASE FAMILY PROTEIN 1"/>
    <property type="match status" value="1"/>
</dbReference>
<dbReference type="InterPro" id="IPR001461">
    <property type="entry name" value="Aspartic_peptidase_A1"/>
</dbReference>
<dbReference type="PANTHER" id="PTHR13683">
    <property type="entry name" value="ASPARTYL PROTEASES"/>
    <property type="match status" value="1"/>
</dbReference>
<dbReference type="Pfam" id="PF14543">
    <property type="entry name" value="TAXi_N"/>
    <property type="match status" value="1"/>
</dbReference>
<feature type="domain" description="Peptidase A1" evidence="2">
    <location>
        <begin position="1"/>
        <end position="305"/>
    </location>
</feature>
<sequence length="417" mass="45328">MKQVINLNIYSPSASSTSKNAPCNISTFCDPNQCPSANSNCAYQYSYVSNDTSTSGILVEDVLHLITDDGQSKAIDAQITFGCGQNETGIFLEGDASNGVLGLGLNDISVPSTLARQGLVPNSFSMCFGPDGTGRISFGDNGSSDQRETPFTIEPSYPTYNVSITQITIGSTASKLEFYAICNLLDSGTSYTNLRDPYYTFIAESFNSYVTEKRHLSDSQIPFEYCYDLSANQNVYAFPLINLTMKGGDQYVLTNPTVTLYSNQGGGYAYCLGLLKSKDFNIIGQNFMTGYRIVFNREKMVLGWKESNLAIMRLGVPSQPTPPAEIGTAPPPDRWDRHGKAWPAGWSSCFTAWPTGWSSCFAAWPASLLRGVASGVGLSLVVAGLTGGGGYRSEKRATPWVSPWWWLRLQAQSTTTP</sequence>
<proteinExistence type="inferred from homology"/>
<reference evidence="3" key="1">
    <citation type="submission" date="2018-02" db="EMBL/GenBank/DDBJ databases">
        <authorList>
            <person name="Cohen D.B."/>
            <person name="Kent A.D."/>
        </authorList>
    </citation>
    <scope>NUCLEOTIDE SEQUENCE</scope>
</reference>
<name>A0A2N9J3Y3_FAGSY</name>
<dbReference type="InterPro" id="IPR032861">
    <property type="entry name" value="TAXi_N"/>
</dbReference>
<dbReference type="Gene3D" id="2.40.70.10">
    <property type="entry name" value="Acid Proteases"/>
    <property type="match status" value="2"/>
</dbReference>
<evidence type="ECO:0000256" key="1">
    <source>
        <dbReference type="ARBA" id="ARBA00007447"/>
    </source>
</evidence>
<comment type="similarity">
    <text evidence="1">Belongs to the peptidase A1 family.</text>
</comment>
<dbReference type="GO" id="GO:0006508">
    <property type="term" value="P:proteolysis"/>
    <property type="evidence" value="ECO:0007669"/>
    <property type="project" value="InterPro"/>
</dbReference>
<dbReference type="SUPFAM" id="SSF50630">
    <property type="entry name" value="Acid proteases"/>
    <property type="match status" value="1"/>
</dbReference>
<evidence type="ECO:0000313" key="3">
    <source>
        <dbReference type="EMBL" id="SPD31193.1"/>
    </source>
</evidence>
<gene>
    <name evidence="3" type="ORF">FSB_LOCUS59075</name>
</gene>
<dbReference type="InterPro" id="IPR032799">
    <property type="entry name" value="TAXi_C"/>
</dbReference>
<accession>A0A2N9J3Y3</accession>
<organism evidence="3">
    <name type="scientific">Fagus sylvatica</name>
    <name type="common">Beechnut</name>
    <dbReference type="NCBI Taxonomy" id="28930"/>
    <lineage>
        <taxon>Eukaryota</taxon>
        <taxon>Viridiplantae</taxon>
        <taxon>Streptophyta</taxon>
        <taxon>Embryophyta</taxon>
        <taxon>Tracheophyta</taxon>
        <taxon>Spermatophyta</taxon>
        <taxon>Magnoliopsida</taxon>
        <taxon>eudicotyledons</taxon>
        <taxon>Gunneridae</taxon>
        <taxon>Pentapetalae</taxon>
        <taxon>rosids</taxon>
        <taxon>fabids</taxon>
        <taxon>Fagales</taxon>
        <taxon>Fagaceae</taxon>
        <taxon>Fagus</taxon>
    </lineage>
</organism>
<evidence type="ECO:0000259" key="2">
    <source>
        <dbReference type="PROSITE" id="PS51767"/>
    </source>
</evidence>
<dbReference type="PROSITE" id="PS51767">
    <property type="entry name" value="PEPTIDASE_A1"/>
    <property type="match status" value="1"/>
</dbReference>
<dbReference type="AlphaFoldDB" id="A0A2N9J3Y3"/>